<dbReference type="Gene3D" id="3.60.120.10">
    <property type="entry name" value="Anthranilate synthase"/>
    <property type="match status" value="1"/>
</dbReference>
<sequence>MEFQDLIVKTLEHYNSSLPFVVYRKPNQSLVKLMLQQDDKVFKVEDFSESGFVFAPFNDKEDTILIPFSDSDNFQAEFNYLHQSNNKTETPKTAVTLEEDKTNHIKLVEAGVKAITSGAFKKVVLSRKETVALHSKSVIQIFTDLLQSYPSAFVYCWCHPKVGLWLGATPETLLKVENNRLSTMALAGTQKFSGKLDVEWGEKEREEQQFVTNFIADSLQPFVNTIALGDVQTVKAGKLLHLQTKITAILNGNLQAVLKALHPTPAVCGLPKQVSKSFIINNENYKRTYYTGFLGELNLKEAKSRNRNRRNVENNAYSSIKNISDLYVNLRCMEIEGDQANIFVGGGITEASNPILEWEETVHKSGTMKQVL</sequence>
<dbReference type="EMBL" id="CP136924">
    <property type="protein sequence ID" value="WXA03060.1"/>
    <property type="molecule type" value="Genomic_DNA"/>
</dbReference>
<organism evidence="3">
    <name type="scientific">Mangrovimonas cancribranchiae</name>
    <dbReference type="NCBI Taxonomy" id="3080055"/>
    <lineage>
        <taxon>Bacteria</taxon>
        <taxon>Pseudomonadati</taxon>
        <taxon>Bacteroidota</taxon>
        <taxon>Flavobacteriia</taxon>
        <taxon>Flavobacteriales</taxon>
        <taxon>Flavobacteriaceae</taxon>
        <taxon>Mangrovimonas</taxon>
    </lineage>
</organism>
<evidence type="ECO:0000313" key="2">
    <source>
        <dbReference type="EMBL" id="WXA03060.1"/>
    </source>
</evidence>
<gene>
    <name evidence="3" type="ORF">R3L15_06440</name>
    <name evidence="2" type="ORF">R3L16_00960</name>
</gene>
<evidence type="ECO:0000259" key="1">
    <source>
        <dbReference type="Pfam" id="PF00425"/>
    </source>
</evidence>
<reference evidence="3 4" key="1">
    <citation type="submission" date="2023-10" db="EMBL/GenBank/DDBJ databases">
        <title>Culture-based analysis of two novel bacteria associated with mangrove crab gills.</title>
        <authorList>
            <person name="Yang X."/>
            <person name="Garuglieri E."/>
            <person name="Van Goethem M.W."/>
            <person name="Fusi M."/>
            <person name="Marasco R."/>
            <person name="Daffonchio D.G."/>
        </authorList>
    </citation>
    <scope>NUCLEOTIDE SEQUENCE</scope>
    <source>
        <strain evidence="3">UG2-1</strain>
        <strain evidence="2">UG2-2</strain>
        <strain evidence="4">UG2_2</strain>
    </source>
</reference>
<dbReference type="RefSeq" id="WP_338733966.1">
    <property type="nucleotide sequence ID" value="NZ_CP136924.1"/>
</dbReference>
<name>A0AAU6PB02_9FLAO</name>
<dbReference type="PANTHER" id="PTHR42839">
    <property type="entry name" value="ISOCHORISMATE SYNTHASE ENTC"/>
    <property type="match status" value="1"/>
</dbReference>
<dbReference type="KEGG" id="mcaa:R3L15_06440"/>
<accession>A0AAU6PB02</accession>
<dbReference type="InterPro" id="IPR015890">
    <property type="entry name" value="Chorismate_C"/>
</dbReference>
<dbReference type="Pfam" id="PF00425">
    <property type="entry name" value="Chorismate_bind"/>
    <property type="match status" value="2"/>
</dbReference>
<dbReference type="SUPFAM" id="SSF56322">
    <property type="entry name" value="ADC synthase"/>
    <property type="match status" value="1"/>
</dbReference>
<feature type="domain" description="Chorismate-utilising enzyme C-terminal" evidence="1">
    <location>
        <begin position="101"/>
        <end position="301"/>
    </location>
</feature>
<dbReference type="PANTHER" id="PTHR42839:SF2">
    <property type="entry name" value="ISOCHORISMATE SYNTHASE ENTC"/>
    <property type="match status" value="1"/>
</dbReference>
<keyword evidence="4" id="KW-1185">Reference proteome</keyword>
<dbReference type="EMBL" id="CP136925">
    <property type="protein sequence ID" value="WXA14516.1"/>
    <property type="molecule type" value="Genomic_DNA"/>
</dbReference>
<dbReference type="AlphaFoldDB" id="A0AAU6PB02"/>
<evidence type="ECO:0000313" key="3">
    <source>
        <dbReference type="EMBL" id="WXA14516.1"/>
    </source>
</evidence>
<dbReference type="Proteomes" id="UP001368318">
    <property type="component" value="Chromosome"/>
</dbReference>
<feature type="domain" description="Chorismate-utilising enzyme C-terminal" evidence="1">
    <location>
        <begin position="321"/>
        <end position="364"/>
    </location>
</feature>
<proteinExistence type="predicted"/>
<protein>
    <submittedName>
        <fullName evidence="3">Chorismate-binding protein</fullName>
    </submittedName>
</protein>
<evidence type="ECO:0000313" key="4">
    <source>
        <dbReference type="Proteomes" id="UP001368318"/>
    </source>
</evidence>
<dbReference type="InterPro" id="IPR005801">
    <property type="entry name" value="ADC_synthase"/>
</dbReference>